<keyword evidence="5" id="KW-0949">S-adenosyl-L-methionine</keyword>
<dbReference type="InterPro" id="IPR002941">
    <property type="entry name" value="DNA_methylase_N4/N6"/>
</dbReference>
<evidence type="ECO:0000256" key="5">
    <source>
        <dbReference type="ARBA" id="ARBA00022691"/>
    </source>
</evidence>
<evidence type="ECO:0000256" key="3">
    <source>
        <dbReference type="ARBA" id="ARBA00022603"/>
    </source>
</evidence>
<name>A0A6C0IAI7_9ZZZZ</name>
<dbReference type="GO" id="GO:0015667">
    <property type="term" value="F:site-specific DNA-methyltransferase (cytosine-N4-specific) activity"/>
    <property type="evidence" value="ECO:0007669"/>
    <property type="project" value="UniProtKB-EC"/>
</dbReference>
<dbReference type="GO" id="GO:0009307">
    <property type="term" value="P:DNA restriction-modification system"/>
    <property type="evidence" value="ECO:0007669"/>
    <property type="project" value="UniProtKB-KW"/>
</dbReference>
<comment type="catalytic activity">
    <reaction evidence="8">
        <text>a 2'-deoxycytidine in DNA + S-adenosyl-L-methionine = an N(4)-methyl-2'-deoxycytidine in DNA + S-adenosyl-L-homocysteine + H(+)</text>
        <dbReference type="Rhea" id="RHEA:16857"/>
        <dbReference type="Rhea" id="RHEA-COMP:11369"/>
        <dbReference type="Rhea" id="RHEA-COMP:13674"/>
        <dbReference type="ChEBI" id="CHEBI:15378"/>
        <dbReference type="ChEBI" id="CHEBI:57856"/>
        <dbReference type="ChEBI" id="CHEBI:59789"/>
        <dbReference type="ChEBI" id="CHEBI:85452"/>
        <dbReference type="ChEBI" id="CHEBI:137933"/>
        <dbReference type="EC" id="2.1.1.113"/>
    </reaction>
</comment>
<dbReference type="SUPFAM" id="SSF53335">
    <property type="entry name" value="S-adenosyl-L-methionine-dependent methyltransferases"/>
    <property type="match status" value="1"/>
</dbReference>
<dbReference type="CDD" id="cd02440">
    <property type="entry name" value="AdoMet_MTases"/>
    <property type="match status" value="1"/>
</dbReference>
<dbReference type="GO" id="GO:0003677">
    <property type="term" value="F:DNA binding"/>
    <property type="evidence" value="ECO:0007669"/>
    <property type="project" value="UniProtKB-KW"/>
</dbReference>
<proteinExistence type="inferred from homology"/>
<evidence type="ECO:0000256" key="2">
    <source>
        <dbReference type="ARBA" id="ARBA00012185"/>
    </source>
</evidence>
<dbReference type="EMBL" id="MN740152">
    <property type="protein sequence ID" value="QHT90051.1"/>
    <property type="molecule type" value="Genomic_DNA"/>
</dbReference>
<dbReference type="Pfam" id="PF01555">
    <property type="entry name" value="N6_N4_Mtase"/>
    <property type="match status" value="1"/>
</dbReference>
<evidence type="ECO:0000256" key="1">
    <source>
        <dbReference type="ARBA" id="ARBA00010203"/>
    </source>
</evidence>
<evidence type="ECO:0000313" key="10">
    <source>
        <dbReference type="EMBL" id="QHT90051.1"/>
    </source>
</evidence>
<evidence type="ECO:0000256" key="7">
    <source>
        <dbReference type="ARBA" id="ARBA00023125"/>
    </source>
</evidence>
<dbReference type="GO" id="GO:0008170">
    <property type="term" value="F:N-methyltransferase activity"/>
    <property type="evidence" value="ECO:0007669"/>
    <property type="project" value="InterPro"/>
</dbReference>
<dbReference type="Gene3D" id="3.40.50.150">
    <property type="entry name" value="Vaccinia Virus protein VP39"/>
    <property type="match status" value="1"/>
</dbReference>
<dbReference type="InterPro" id="IPR017985">
    <property type="entry name" value="MeTrfase_CN4_CS"/>
</dbReference>
<evidence type="ECO:0000256" key="6">
    <source>
        <dbReference type="ARBA" id="ARBA00022747"/>
    </source>
</evidence>
<reference evidence="10" key="1">
    <citation type="journal article" date="2020" name="Nature">
        <title>Giant virus diversity and host interactions through global metagenomics.</title>
        <authorList>
            <person name="Schulz F."/>
            <person name="Roux S."/>
            <person name="Paez-Espino D."/>
            <person name="Jungbluth S."/>
            <person name="Walsh D.A."/>
            <person name="Denef V.J."/>
            <person name="McMahon K.D."/>
            <person name="Konstantinidis K.T."/>
            <person name="Eloe-Fadrosh E.A."/>
            <person name="Kyrpides N.C."/>
            <person name="Woyke T."/>
        </authorList>
    </citation>
    <scope>NUCLEOTIDE SEQUENCE</scope>
    <source>
        <strain evidence="10">GVMAG-M-3300023184-62</strain>
    </source>
</reference>
<evidence type="ECO:0000256" key="8">
    <source>
        <dbReference type="ARBA" id="ARBA00049120"/>
    </source>
</evidence>
<keyword evidence="6" id="KW-0680">Restriction system</keyword>
<dbReference type="AlphaFoldDB" id="A0A6C0IAI7"/>
<keyword evidence="7" id="KW-0238">DNA-binding</keyword>
<dbReference type="EC" id="2.1.1.113" evidence="2"/>
<dbReference type="PROSITE" id="PS00093">
    <property type="entry name" value="N4_MTASE"/>
    <property type="match status" value="1"/>
</dbReference>
<accession>A0A6C0IAI7</accession>
<comment type="similarity">
    <text evidence="1">Belongs to the N(4)/N(6)-methyltransferase family. N(4) subfamily.</text>
</comment>
<evidence type="ECO:0000256" key="4">
    <source>
        <dbReference type="ARBA" id="ARBA00022679"/>
    </source>
</evidence>
<protein>
    <recommendedName>
        <fullName evidence="2">site-specific DNA-methyltransferase (cytosine-N(4)-specific)</fullName>
        <ecNumber evidence="2">2.1.1.113</ecNumber>
    </recommendedName>
</protein>
<keyword evidence="3" id="KW-0489">Methyltransferase</keyword>
<feature type="domain" description="DNA methylase N-4/N-6" evidence="9">
    <location>
        <begin position="260"/>
        <end position="377"/>
    </location>
</feature>
<dbReference type="GO" id="GO:0032259">
    <property type="term" value="P:methylation"/>
    <property type="evidence" value="ECO:0007669"/>
    <property type="project" value="UniProtKB-KW"/>
</dbReference>
<sequence>MATIQLADILNKRSALRKLLTNKKYHASDTAIPKDELTPEKEPELRGKLSQIAKQIVDNSGSILTDVYEDDVRERDWLSLEEKIVLHKDDGSILPIDTRSRPGHKILDHYHPHFWDTKNHKGISVRGLFTQENIEKALLSNIMMHSTPYKSEIRRMIIMFGGLGNVTKFRTVTSKAIVQYFGAKRVFDPCIGWGGRMLGALSAGAEYVGCEPDKKTARGLRQMMTDKAIPVGARSRVRIIESPVEKVLDVLKTQGEQPFDMILTSPPYFNLEVYTSGDQSIQTYPTWDEWLKQWLAPVILGSIALLREGGTSCWSVKNFKSDKAYALADEVKKIHKDAGWNLVKTVTMSGSGRPGGKRIKNGKEARSSEEETFCFQKKL</sequence>
<organism evidence="10">
    <name type="scientific">viral metagenome</name>
    <dbReference type="NCBI Taxonomy" id="1070528"/>
    <lineage>
        <taxon>unclassified sequences</taxon>
        <taxon>metagenomes</taxon>
        <taxon>organismal metagenomes</taxon>
    </lineage>
</organism>
<keyword evidence="4" id="KW-0808">Transferase</keyword>
<dbReference type="InterPro" id="IPR029063">
    <property type="entry name" value="SAM-dependent_MTases_sf"/>
</dbReference>
<evidence type="ECO:0000259" key="9">
    <source>
        <dbReference type="Pfam" id="PF01555"/>
    </source>
</evidence>